<dbReference type="EMBL" id="UINC01018694">
    <property type="protein sequence ID" value="SVA78748.1"/>
    <property type="molecule type" value="Genomic_DNA"/>
</dbReference>
<evidence type="ECO:0000259" key="1">
    <source>
        <dbReference type="PROSITE" id="PS50987"/>
    </source>
</evidence>
<dbReference type="Pfam" id="PF01022">
    <property type="entry name" value="HTH_5"/>
    <property type="match status" value="1"/>
</dbReference>
<dbReference type="SUPFAM" id="SSF46785">
    <property type="entry name" value="Winged helix' DNA-binding domain"/>
    <property type="match status" value="1"/>
</dbReference>
<dbReference type="InterPro" id="IPR001845">
    <property type="entry name" value="HTH_ArsR_DNA-bd_dom"/>
</dbReference>
<organism evidence="2">
    <name type="scientific">marine metagenome</name>
    <dbReference type="NCBI Taxonomy" id="408172"/>
    <lineage>
        <taxon>unclassified sequences</taxon>
        <taxon>metagenomes</taxon>
        <taxon>ecological metagenomes</taxon>
    </lineage>
</organism>
<dbReference type="GO" id="GO:0003700">
    <property type="term" value="F:DNA-binding transcription factor activity"/>
    <property type="evidence" value="ECO:0007669"/>
    <property type="project" value="InterPro"/>
</dbReference>
<dbReference type="PROSITE" id="PS50987">
    <property type="entry name" value="HTH_ARSR_2"/>
    <property type="match status" value="1"/>
</dbReference>
<name>A0A381YNZ2_9ZZZZ</name>
<gene>
    <name evidence="2" type="ORF">METZ01_LOCUS131602</name>
</gene>
<dbReference type="Gene3D" id="1.10.10.10">
    <property type="entry name" value="Winged helix-like DNA-binding domain superfamily/Winged helix DNA-binding domain"/>
    <property type="match status" value="1"/>
</dbReference>
<feature type="domain" description="HTH arsR-type" evidence="1">
    <location>
        <begin position="11"/>
        <end position="107"/>
    </location>
</feature>
<sequence>MESLLFSLLKMDDMVDDISDNNKILESIFEPNNSEILAQLESGPKKFSDLVKNLEISKEKIEQSLSYLTEHGFVSKIEKDSQVHYSVNSDALSKVLENNDNFKNVDDGLAKLDSFLN</sequence>
<evidence type="ECO:0000313" key="2">
    <source>
        <dbReference type="EMBL" id="SVA78748.1"/>
    </source>
</evidence>
<proteinExistence type="predicted"/>
<accession>A0A381YNZ2</accession>
<dbReference type="InterPro" id="IPR036390">
    <property type="entry name" value="WH_DNA-bd_sf"/>
</dbReference>
<dbReference type="InterPro" id="IPR036388">
    <property type="entry name" value="WH-like_DNA-bd_sf"/>
</dbReference>
<reference evidence="2" key="1">
    <citation type="submission" date="2018-05" db="EMBL/GenBank/DDBJ databases">
        <authorList>
            <person name="Lanie J.A."/>
            <person name="Ng W.-L."/>
            <person name="Kazmierczak K.M."/>
            <person name="Andrzejewski T.M."/>
            <person name="Davidsen T.M."/>
            <person name="Wayne K.J."/>
            <person name="Tettelin H."/>
            <person name="Glass J.I."/>
            <person name="Rusch D."/>
            <person name="Podicherti R."/>
            <person name="Tsui H.-C.T."/>
            <person name="Winkler M.E."/>
        </authorList>
    </citation>
    <scope>NUCLEOTIDE SEQUENCE</scope>
</reference>
<dbReference type="SMART" id="SM00418">
    <property type="entry name" value="HTH_ARSR"/>
    <property type="match status" value="1"/>
</dbReference>
<dbReference type="AlphaFoldDB" id="A0A381YNZ2"/>
<protein>
    <recommendedName>
        <fullName evidence="1">HTH arsR-type domain-containing protein</fullName>
    </recommendedName>
</protein>